<proteinExistence type="predicted"/>
<protein>
    <recommendedName>
        <fullName evidence="2">Chemokine interleukin-8-like domain-containing protein</fullName>
    </recommendedName>
</protein>
<comment type="caution">
    <text evidence="3">The sequence shown here is derived from an EMBL/GenBank/DDBJ whole genome shotgun (WGS) entry which is preliminary data.</text>
</comment>
<dbReference type="Gene3D" id="2.40.50.40">
    <property type="match status" value="1"/>
</dbReference>
<feature type="domain" description="Chemokine interleukin-8-like" evidence="2">
    <location>
        <begin position="57"/>
        <end position="116"/>
    </location>
</feature>
<reference evidence="3 4" key="2">
    <citation type="journal article" date="2023" name="Mol. Biol. Evol.">
        <title>Genomics of Secondarily Temperate Adaptation in the Only Non-Antarctic Icefish.</title>
        <authorList>
            <person name="Rivera-Colon A.G."/>
            <person name="Rayamajhi N."/>
            <person name="Minhas B.F."/>
            <person name="Madrigal G."/>
            <person name="Bilyk K.T."/>
            <person name="Yoon V."/>
            <person name="Hune M."/>
            <person name="Gregory S."/>
            <person name="Cheng C.H.C."/>
            <person name="Catchen J.M."/>
        </authorList>
    </citation>
    <scope>NUCLEOTIDE SEQUENCE [LARGE SCALE GENOMIC DNA]</scope>
    <source>
        <strain evidence="3">JMC-PN-2008</strain>
    </source>
</reference>
<dbReference type="InterPro" id="IPR036048">
    <property type="entry name" value="Interleukin_8-like_sf"/>
</dbReference>
<organism evidence="3 4">
    <name type="scientific">Eleginops maclovinus</name>
    <name type="common">Patagonian blennie</name>
    <name type="synonym">Eleginus maclovinus</name>
    <dbReference type="NCBI Taxonomy" id="56733"/>
    <lineage>
        <taxon>Eukaryota</taxon>
        <taxon>Metazoa</taxon>
        <taxon>Chordata</taxon>
        <taxon>Craniata</taxon>
        <taxon>Vertebrata</taxon>
        <taxon>Euteleostomi</taxon>
        <taxon>Actinopterygii</taxon>
        <taxon>Neopterygii</taxon>
        <taxon>Teleostei</taxon>
        <taxon>Neoteleostei</taxon>
        <taxon>Acanthomorphata</taxon>
        <taxon>Eupercaria</taxon>
        <taxon>Perciformes</taxon>
        <taxon>Notothenioidei</taxon>
        <taxon>Eleginopidae</taxon>
        <taxon>Eleginops</taxon>
    </lineage>
</organism>
<keyword evidence="4" id="KW-1185">Reference proteome</keyword>
<evidence type="ECO:0000256" key="1">
    <source>
        <dbReference type="ARBA" id="ARBA00022514"/>
    </source>
</evidence>
<accession>A0AAN8ARS7</accession>
<sequence length="140" mass="15619">MAMKIFQSSFYKNSANESDLALLSPPPKRKATMSSIMKVFLLLAVIVCISEAQRYHSGGCLCQRVRDKMSRAVKDIQIYPATAFCDRVEIVVTDRRGLRFCLDPELKTVQRVMASIIKAQTTARQAELTTSPSSTNTARV</sequence>
<dbReference type="SMART" id="SM00199">
    <property type="entry name" value="SCY"/>
    <property type="match status" value="1"/>
</dbReference>
<evidence type="ECO:0000313" key="4">
    <source>
        <dbReference type="Proteomes" id="UP001346869"/>
    </source>
</evidence>
<name>A0AAN8ARS7_ELEMC</name>
<evidence type="ECO:0000313" key="3">
    <source>
        <dbReference type="EMBL" id="KAK5864882.1"/>
    </source>
</evidence>
<dbReference type="EMBL" id="JAUZQC010000010">
    <property type="protein sequence ID" value="KAK5864882.1"/>
    <property type="molecule type" value="Genomic_DNA"/>
</dbReference>
<dbReference type="PRINTS" id="PR00436">
    <property type="entry name" value="INTERLEUKIN8"/>
</dbReference>
<dbReference type="GO" id="GO:0006955">
    <property type="term" value="P:immune response"/>
    <property type="evidence" value="ECO:0007669"/>
    <property type="project" value="InterPro"/>
</dbReference>
<keyword evidence="1" id="KW-0202">Cytokine</keyword>
<dbReference type="Proteomes" id="UP001346869">
    <property type="component" value="Unassembled WGS sequence"/>
</dbReference>
<dbReference type="SUPFAM" id="SSF54117">
    <property type="entry name" value="Interleukin 8-like chemokines"/>
    <property type="match status" value="1"/>
</dbReference>
<gene>
    <name evidence="3" type="ORF">PBY51_016088</name>
</gene>
<dbReference type="GO" id="GO:0005615">
    <property type="term" value="C:extracellular space"/>
    <property type="evidence" value="ECO:0007669"/>
    <property type="project" value="UniProtKB-KW"/>
</dbReference>
<dbReference type="InterPro" id="IPR001811">
    <property type="entry name" value="Chemokine_IL8-like_dom"/>
</dbReference>
<reference evidence="3 4" key="1">
    <citation type="journal article" date="2023" name="Genes (Basel)">
        <title>Chromosome-Level Genome Assembly and Circadian Gene Repertoire of the Patagonia Blennie Eleginops maclovinus-The Closest Ancestral Proxy of Antarctic Cryonotothenioids.</title>
        <authorList>
            <person name="Cheng C.C."/>
            <person name="Rivera-Colon A.G."/>
            <person name="Minhas B.F."/>
            <person name="Wilson L."/>
            <person name="Rayamajhi N."/>
            <person name="Vargas-Chacoff L."/>
            <person name="Catchen J.M."/>
        </authorList>
    </citation>
    <scope>NUCLEOTIDE SEQUENCE [LARGE SCALE GENOMIC DNA]</scope>
    <source>
        <strain evidence="3">JMC-PN-2008</strain>
    </source>
</reference>
<dbReference type="Pfam" id="PF00048">
    <property type="entry name" value="IL8"/>
    <property type="match status" value="1"/>
</dbReference>
<dbReference type="AlphaFoldDB" id="A0AAN8ARS7"/>
<dbReference type="GO" id="GO:0008009">
    <property type="term" value="F:chemokine activity"/>
    <property type="evidence" value="ECO:0007669"/>
    <property type="project" value="InterPro"/>
</dbReference>
<evidence type="ECO:0000259" key="2">
    <source>
        <dbReference type="SMART" id="SM00199"/>
    </source>
</evidence>